<dbReference type="OrthoDB" id="5967017at2759"/>
<dbReference type="Pfam" id="PF18701">
    <property type="entry name" value="DUF5641"/>
    <property type="match status" value="1"/>
</dbReference>
<name>A0A226DYP3_FOLCA</name>
<accession>A0A226DYP3</accession>
<reference evidence="2 3" key="1">
    <citation type="submission" date="2015-12" db="EMBL/GenBank/DDBJ databases">
        <title>The genome of Folsomia candida.</title>
        <authorList>
            <person name="Faddeeva A."/>
            <person name="Derks M.F."/>
            <person name="Anvar Y."/>
            <person name="Smit S."/>
            <person name="Van Straalen N."/>
            <person name="Roelofs D."/>
        </authorList>
    </citation>
    <scope>NUCLEOTIDE SEQUENCE [LARGE SCALE GENOMIC DNA]</scope>
    <source>
        <strain evidence="2 3">VU population</strain>
        <tissue evidence="2">Whole body</tissue>
    </source>
</reference>
<dbReference type="Gene3D" id="3.30.420.10">
    <property type="entry name" value="Ribonuclease H-like superfamily/Ribonuclease H"/>
    <property type="match status" value="1"/>
</dbReference>
<dbReference type="PANTHER" id="PTHR47331:SF1">
    <property type="entry name" value="GAG-LIKE PROTEIN"/>
    <property type="match status" value="1"/>
</dbReference>
<dbReference type="STRING" id="158441.A0A226DYP3"/>
<dbReference type="GO" id="GO:0042575">
    <property type="term" value="C:DNA polymerase complex"/>
    <property type="evidence" value="ECO:0007669"/>
    <property type="project" value="UniProtKB-ARBA"/>
</dbReference>
<dbReference type="AlphaFoldDB" id="A0A226DYP3"/>
<keyword evidence="3" id="KW-1185">Reference proteome</keyword>
<dbReference type="Proteomes" id="UP000198287">
    <property type="component" value="Unassembled WGS sequence"/>
</dbReference>
<dbReference type="InterPro" id="IPR041588">
    <property type="entry name" value="Integrase_H2C2"/>
</dbReference>
<dbReference type="OMA" id="KHENEWL"/>
<dbReference type="PANTHER" id="PTHR47331">
    <property type="entry name" value="PHD-TYPE DOMAIN-CONTAINING PROTEIN"/>
    <property type="match status" value="1"/>
</dbReference>
<dbReference type="Pfam" id="PF17921">
    <property type="entry name" value="Integrase_H2C2"/>
    <property type="match status" value="1"/>
</dbReference>
<dbReference type="InterPro" id="IPR043502">
    <property type="entry name" value="DNA/RNA_pol_sf"/>
</dbReference>
<dbReference type="Gene3D" id="1.10.340.70">
    <property type="match status" value="1"/>
</dbReference>
<dbReference type="EMBL" id="LNIX01000010">
    <property type="protein sequence ID" value="OXA49847.1"/>
    <property type="molecule type" value="Genomic_DNA"/>
</dbReference>
<dbReference type="GO" id="GO:0003676">
    <property type="term" value="F:nucleic acid binding"/>
    <property type="evidence" value="ECO:0007669"/>
    <property type="project" value="InterPro"/>
</dbReference>
<sequence>MWSLETLGILDPVQVQTKKEQEEAARQHFLENVTKDDRGHYSASLPWVNGEPERDLPTNRVVAEKRLMSTTKKLMDKEMYEVYDGIFRGWEEEGIIEAVQETSPPTGHYLPHHPVFKPESTTTPVRPVFDASCKGAGKPSLNDCLYKGPNLIELIPSVLHRFRQRRIGKFLWWEDSSSSKIKVYQHARAVFGVTTSPFLLGGVLELHLSKYKGYQKKVAQKLLRSLYVDNSITSVETIQEMEEFKRISTSMMQEAKMELREWESTMNKFDEVKNGKTVTSVLGLTWDKQHDTISILYDPIILDGPVTKRKILSKLHQVFDPIGFTCPATLQPKLLLQDSWKSGVKWDEELEEKTASRFTAWINQAHVLREIRIPRLMMISSPDSLQLHLFTDASRYAFAAVVYARSFKNDKVKVTLIQAKSRVAPVKGGTIPRLELVGCLIGARLLELVKSSMDVKIDRVIQWTDSTTALAWIQRDAQLSRFVGNRVKEIREKTRVEDWRHVPGNLNPADLPSRGCTPQQLLESLWWEGPPWLKQPEGEWPSNQGEVDEDEYTSELVKSKMTLQSSNEAQWFQTKFSTYKKNVRVMAWILRFINNCKVVPGVVQNENGQLSAIEVKNAEKCILKVIQDEALDTSDVNLAKKLSMVKRDGLFCVETRLLDKEDTQSFKWPVILPKHPLTNMMITELHRVYGHAGAQFLLCKLREKYWILGGRRTVKTILHQCPRCRRFDARPVNVQPAPLPKARVNTAEVFETTGVDLAGPLQLKDKTKAWVVLYTCAVYRCVHFDVVTSTSAEVFLGSLERFINQYGRPRSFYSDNGTNFVGVVNLMRALDWEKVVEQMNVQNIRWTFNPPSAPWWGGWWERLVRSVKNQLRRILGNARLTYDELRTSLSTVQATINDRPLTAITEDEDDLIPLTPAMFLHPSRSSHFPEGGIIGADELQGAYKRMQVIQKKLQGRFRTEYLAQLVQKGKEKGCHPIQVGDIVLIGADNMKRFQWPMGRVIELIPGRDGKIRVAKIQTPHDYGLDKKSSRSFNLKTVKKGRILTRPLQRLYPLEIATRQDLPVPEKVKELDIQIHKERKAVQEEEDDMGLMRDNPADVKTRGGRIARKVSRFGQWISHLSLQL</sequence>
<dbReference type="PROSITE" id="PS50994">
    <property type="entry name" value="INTEGRASE"/>
    <property type="match status" value="1"/>
</dbReference>
<dbReference type="SUPFAM" id="SSF56672">
    <property type="entry name" value="DNA/RNA polymerases"/>
    <property type="match status" value="1"/>
</dbReference>
<gene>
    <name evidence="2" type="ORF">Fcan01_15848</name>
</gene>
<evidence type="ECO:0000313" key="3">
    <source>
        <dbReference type="Proteomes" id="UP000198287"/>
    </source>
</evidence>
<dbReference type="InterPro" id="IPR001584">
    <property type="entry name" value="Integrase_cat-core"/>
</dbReference>
<dbReference type="InterPro" id="IPR012337">
    <property type="entry name" value="RNaseH-like_sf"/>
</dbReference>
<organism evidence="2 3">
    <name type="scientific">Folsomia candida</name>
    <name type="common">Springtail</name>
    <dbReference type="NCBI Taxonomy" id="158441"/>
    <lineage>
        <taxon>Eukaryota</taxon>
        <taxon>Metazoa</taxon>
        <taxon>Ecdysozoa</taxon>
        <taxon>Arthropoda</taxon>
        <taxon>Hexapoda</taxon>
        <taxon>Collembola</taxon>
        <taxon>Entomobryomorpha</taxon>
        <taxon>Isotomoidea</taxon>
        <taxon>Isotomidae</taxon>
        <taxon>Proisotominae</taxon>
        <taxon>Folsomia</taxon>
    </lineage>
</organism>
<protein>
    <submittedName>
        <fullName evidence="2">Pro-Pol polyprotein</fullName>
    </submittedName>
</protein>
<evidence type="ECO:0000259" key="1">
    <source>
        <dbReference type="PROSITE" id="PS50994"/>
    </source>
</evidence>
<evidence type="ECO:0000313" key="2">
    <source>
        <dbReference type="EMBL" id="OXA49847.1"/>
    </source>
</evidence>
<dbReference type="Pfam" id="PF05380">
    <property type="entry name" value="Peptidase_A17"/>
    <property type="match status" value="1"/>
</dbReference>
<dbReference type="GO" id="GO:0071897">
    <property type="term" value="P:DNA biosynthetic process"/>
    <property type="evidence" value="ECO:0007669"/>
    <property type="project" value="UniProtKB-ARBA"/>
</dbReference>
<comment type="caution">
    <text evidence="2">The sequence shown here is derived from an EMBL/GenBank/DDBJ whole genome shotgun (WGS) entry which is preliminary data.</text>
</comment>
<dbReference type="InterPro" id="IPR008042">
    <property type="entry name" value="Retrotrans_Pao"/>
</dbReference>
<dbReference type="InterPro" id="IPR036397">
    <property type="entry name" value="RNaseH_sf"/>
</dbReference>
<feature type="domain" description="Integrase catalytic" evidence="1">
    <location>
        <begin position="734"/>
        <end position="924"/>
    </location>
</feature>
<proteinExistence type="predicted"/>
<dbReference type="GO" id="GO:0015074">
    <property type="term" value="P:DNA integration"/>
    <property type="evidence" value="ECO:0007669"/>
    <property type="project" value="InterPro"/>
</dbReference>
<dbReference type="InterPro" id="IPR040676">
    <property type="entry name" value="DUF5641"/>
</dbReference>
<dbReference type="SUPFAM" id="SSF53098">
    <property type="entry name" value="Ribonuclease H-like"/>
    <property type="match status" value="1"/>
</dbReference>